<dbReference type="AlphaFoldDB" id="A0AAN8JHL7"/>
<evidence type="ECO:0000313" key="2">
    <source>
        <dbReference type="Proteomes" id="UP001347796"/>
    </source>
</evidence>
<proteinExistence type="predicted"/>
<comment type="caution">
    <text evidence="1">The sequence shown here is derived from an EMBL/GenBank/DDBJ whole genome shotgun (WGS) entry which is preliminary data.</text>
</comment>
<dbReference type="PANTHER" id="PTHR46704">
    <property type="entry name" value="CXC DOMAIN-CONTAINING PROTEIN-RELATED"/>
    <property type="match status" value="1"/>
</dbReference>
<organism evidence="1 2">
    <name type="scientific">Patella caerulea</name>
    <name type="common">Rayed Mediterranean limpet</name>
    <dbReference type="NCBI Taxonomy" id="87958"/>
    <lineage>
        <taxon>Eukaryota</taxon>
        <taxon>Metazoa</taxon>
        <taxon>Spiralia</taxon>
        <taxon>Lophotrochozoa</taxon>
        <taxon>Mollusca</taxon>
        <taxon>Gastropoda</taxon>
        <taxon>Patellogastropoda</taxon>
        <taxon>Patelloidea</taxon>
        <taxon>Patellidae</taxon>
        <taxon>Patella</taxon>
    </lineage>
</organism>
<name>A0AAN8JHL7_PATCE</name>
<gene>
    <name evidence="1" type="ORF">SNE40_014139</name>
</gene>
<keyword evidence="2" id="KW-1185">Reference proteome</keyword>
<dbReference type="PANTHER" id="PTHR46704:SF9">
    <property type="entry name" value="BHLH DOMAIN-CONTAINING PROTEIN"/>
    <property type="match status" value="1"/>
</dbReference>
<accession>A0AAN8JHL7</accession>
<dbReference type="Proteomes" id="UP001347796">
    <property type="component" value="Unassembled WGS sequence"/>
</dbReference>
<dbReference type="EMBL" id="JAZGQO010000010">
    <property type="protein sequence ID" value="KAK6175746.1"/>
    <property type="molecule type" value="Genomic_DNA"/>
</dbReference>
<sequence>MKLRGEFLKTSGYDGPWPPLGLDFTVENAKSIIPVTLFNLVAWAIGASDEPTLEYYVEVDDAVNLKLISILQDIVSLQPKGRKHTLKSLALGLTMRHLTGSQKVTDLLNGLGHCASNKTILRFDTSLAQLQLNKGPVYIPSDFQTNMNTILVWDNIDFNEETISGHGTTHHTNGIAIQSPMSPVEEITSTQRPSVPKIPATKLHVSTTLAAYHPKRRIGPHVSDVEKTLLQNQYYSKYFHNKDLAYVMIKSLNESDVLYPGWTGFNTELSSTEGLVQSKIAYLPVIEASPTEMDTVNTISVSQHRVCR</sequence>
<protein>
    <submittedName>
        <fullName evidence="1">Uncharacterized protein</fullName>
    </submittedName>
</protein>
<evidence type="ECO:0000313" key="1">
    <source>
        <dbReference type="EMBL" id="KAK6175746.1"/>
    </source>
</evidence>
<reference evidence="1 2" key="1">
    <citation type="submission" date="2024-01" db="EMBL/GenBank/DDBJ databases">
        <title>The genome of the rayed Mediterranean limpet Patella caerulea (Linnaeus, 1758).</title>
        <authorList>
            <person name="Anh-Thu Weber A."/>
            <person name="Halstead-Nussloch G."/>
        </authorList>
    </citation>
    <scope>NUCLEOTIDE SEQUENCE [LARGE SCALE GENOMIC DNA]</scope>
    <source>
        <strain evidence="1">AATW-2023a</strain>
        <tissue evidence="1">Whole specimen</tissue>
    </source>
</reference>